<comment type="caution">
    <text evidence="2">The sequence shown here is derived from an EMBL/GenBank/DDBJ whole genome shotgun (WGS) entry which is preliminary data.</text>
</comment>
<feature type="transmembrane region" description="Helical" evidence="1">
    <location>
        <begin position="70"/>
        <end position="90"/>
    </location>
</feature>
<feature type="transmembrane region" description="Helical" evidence="1">
    <location>
        <begin position="439"/>
        <end position="458"/>
    </location>
</feature>
<dbReference type="Proteomes" id="UP000275256">
    <property type="component" value="Unassembled WGS sequence"/>
</dbReference>
<feature type="transmembrane region" description="Helical" evidence="1">
    <location>
        <begin position="102"/>
        <end position="128"/>
    </location>
</feature>
<feature type="transmembrane region" description="Helical" evidence="1">
    <location>
        <begin position="371"/>
        <end position="391"/>
    </location>
</feature>
<keyword evidence="1" id="KW-0812">Transmembrane</keyword>
<feature type="transmembrane region" description="Helical" evidence="1">
    <location>
        <begin position="228"/>
        <end position="244"/>
    </location>
</feature>
<dbReference type="Pfam" id="PF16980">
    <property type="entry name" value="CitMHS_2"/>
    <property type="match status" value="1"/>
</dbReference>
<proteinExistence type="predicted"/>
<keyword evidence="3" id="KW-1185">Reference proteome</keyword>
<dbReference type="RefSeq" id="WP_121901454.1">
    <property type="nucleotide sequence ID" value="NZ_REFW01000002.1"/>
</dbReference>
<evidence type="ECO:0000313" key="3">
    <source>
        <dbReference type="Proteomes" id="UP000275256"/>
    </source>
</evidence>
<dbReference type="InterPro" id="IPR031566">
    <property type="entry name" value="CitMHS_2"/>
</dbReference>
<keyword evidence="1" id="KW-1133">Transmembrane helix</keyword>
<keyword evidence="1" id="KW-0472">Membrane</keyword>
<gene>
    <name evidence="2" type="ORF">EAX62_09625</name>
</gene>
<feature type="transmembrane region" description="Helical" evidence="1">
    <location>
        <begin position="7"/>
        <end position="28"/>
    </location>
</feature>
<feature type="transmembrane region" description="Helical" evidence="1">
    <location>
        <begin position="412"/>
        <end position="433"/>
    </location>
</feature>
<feature type="transmembrane region" description="Helical" evidence="1">
    <location>
        <begin position="294"/>
        <end position="316"/>
    </location>
</feature>
<dbReference type="EMBL" id="REFW01000002">
    <property type="protein sequence ID" value="RMB59973.1"/>
    <property type="molecule type" value="Genomic_DNA"/>
</dbReference>
<accession>A0A3M0GED6</accession>
<feature type="transmembrane region" description="Helical" evidence="1">
    <location>
        <begin position="179"/>
        <end position="197"/>
    </location>
</feature>
<dbReference type="AlphaFoldDB" id="A0A3M0GED6"/>
<feature type="transmembrane region" description="Helical" evidence="1">
    <location>
        <begin position="140"/>
        <end position="159"/>
    </location>
</feature>
<name>A0A3M0GED6_9ACTN</name>
<reference evidence="2 3" key="1">
    <citation type="submission" date="2018-10" db="EMBL/GenBank/DDBJ databases">
        <title>Tessaracoccus antarcticuss sp. nov., isolated from sediment.</title>
        <authorList>
            <person name="Zhou L.Y."/>
            <person name="Du Z.J."/>
        </authorList>
    </citation>
    <scope>NUCLEOTIDE SEQUENCE [LARGE SCALE GENOMIC DNA]</scope>
    <source>
        <strain evidence="2 3">JDX10</strain>
    </source>
</reference>
<evidence type="ECO:0000256" key="1">
    <source>
        <dbReference type="SAM" id="Phobius"/>
    </source>
</evidence>
<feature type="transmembrane region" description="Helical" evidence="1">
    <location>
        <begin position="40"/>
        <end position="58"/>
    </location>
</feature>
<sequence length="471" mass="51429">MEPTLAWYSVLPFAAMLVAIAVLPLIQSTHHWWERNQNKLLVALVLGVPVAAWMLALFGPLPVAEALVEYFQFIILLGALFVISGGIHLAGDLPARPRINGAFLGIGAILASFIGTTGAAMLLIRPLLKTNSERSHKAHTVVFFIFTVANAGGLLTPLGDPPLFLGFLRGVPFTWTFHLFPQWLFVNAFLVATYMALDKVMYQREDPGDVEWDRNHVVPLQVLGKMNFVYLVVVVLAVALAPSINMEAIEHGGAAWWQWVPWREMVMVGALMMSLKRGERRVRYHLNEFSWTPILEVAALFIGIFLAMIPALKVLAQVAPKLPLNDVTFFVFTGGLSAVLDNAPTYATFFEMGQALQAGSSADGLVAGVQASHLVAVSLGAVFCGALTYIGNGPNFMVKSVAEQDGVQMPSFGGYVLWALTWLAPILVTMAFLFIAGQWWAKVIGGVLTLVLVVRIWAVANNKSHTTPPIR</sequence>
<dbReference type="OrthoDB" id="9765532at2"/>
<protein>
    <submittedName>
        <fullName evidence="2">Sodium:proton antiporter</fullName>
    </submittedName>
</protein>
<organism evidence="2 3">
    <name type="scientific">Tessaracoccus antarcticus</name>
    <dbReference type="NCBI Taxonomy" id="2479848"/>
    <lineage>
        <taxon>Bacteria</taxon>
        <taxon>Bacillati</taxon>
        <taxon>Actinomycetota</taxon>
        <taxon>Actinomycetes</taxon>
        <taxon>Propionibacteriales</taxon>
        <taxon>Propionibacteriaceae</taxon>
        <taxon>Tessaracoccus</taxon>
    </lineage>
</organism>
<evidence type="ECO:0000313" key="2">
    <source>
        <dbReference type="EMBL" id="RMB59973.1"/>
    </source>
</evidence>